<feature type="non-terminal residue" evidence="1">
    <location>
        <position position="30"/>
    </location>
</feature>
<keyword evidence="2" id="KW-1185">Reference proteome</keyword>
<evidence type="ECO:0000313" key="2">
    <source>
        <dbReference type="Proteomes" id="UP000265520"/>
    </source>
</evidence>
<name>A0A392T5M5_9FABA</name>
<dbReference type="Proteomes" id="UP000265520">
    <property type="component" value="Unassembled WGS sequence"/>
</dbReference>
<dbReference type="EMBL" id="LXQA010496984">
    <property type="protein sequence ID" value="MCI55476.1"/>
    <property type="molecule type" value="Genomic_DNA"/>
</dbReference>
<comment type="caution">
    <text evidence="1">The sequence shown here is derived from an EMBL/GenBank/DDBJ whole genome shotgun (WGS) entry which is preliminary data.</text>
</comment>
<proteinExistence type="predicted"/>
<reference evidence="1 2" key="1">
    <citation type="journal article" date="2018" name="Front. Plant Sci.">
        <title>Red Clover (Trifolium pratense) and Zigzag Clover (T. medium) - A Picture of Genomic Similarities and Differences.</title>
        <authorList>
            <person name="Dluhosova J."/>
            <person name="Istvanek J."/>
            <person name="Nedelnik J."/>
            <person name="Repkova J."/>
        </authorList>
    </citation>
    <scope>NUCLEOTIDE SEQUENCE [LARGE SCALE GENOMIC DNA]</scope>
    <source>
        <strain evidence="2">cv. 10/8</strain>
        <tissue evidence="1">Leaf</tissue>
    </source>
</reference>
<evidence type="ECO:0000313" key="1">
    <source>
        <dbReference type="EMBL" id="MCI55476.1"/>
    </source>
</evidence>
<dbReference type="AlphaFoldDB" id="A0A392T5M5"/>
<accession>A0A392T5M5</accession>
<protein>
    <submittedName>
        <fullName evidence="1">Uncharacterized protein</fullName>
    </submittedName>
</protein>
<organism evidence="1 2">
    <name type="scientific">Trifolium medium</name>
    <dbReference type="NCBI Taxonomy" id="97028"/>
    <lineage>
        <taxon>Eukaryota</taxon>
        <taxon>Viridiplantae</taxon>
        <taxon>Streptophyta</taxon>
        <taxon>Embryophyta</taxon>
        <taxon>Tracheophyta</taxon>
        <taxon>Spermatophyta</taxon>
        <taxon>Magnoliopsida</taxon>
        <taxon>eudicotyledons</taxon>
        <taxon>Gunneridae</taxon>
        <taxon>Pentapetalae</taxon>
        <taxon>rosids</taxon>
        <taxon>fabids</taxon>
        <taxon>Fabales</taxon>
        <taxon>Fabaceae</taxon>
        <taxon>Papilionoideae</taxon>
        <taxon>50 kb inversion clade</taxon>
        <taxon>NPAAA clade</taxon>
        <taxon>Hologalegina</taxon>
        <taxon>IRL clade</taxon>
        <taxon>Trifolieae</taxon>
        <taxon>Trifolium</taxon>
    </lineage>
</organism>
<sequence length="30" mass="3290">MEQVVLFSLLADVQPLAEDSDKEVDLSNAL</sequence>